<feature type="region of interest" description="Disordered" evidence="1">
    <location>
        <begin position="1"/>
        <end position="52"/>
    </location>
</feature>
<dbReference type="Proteomes" id="UP001632037">
    <property type="component" value="Unassembled WGS sequence"/>
</dbReference>
<sequence length="112" mass="12458">MQTVSRYAELAEDSEPEEEDSIFEAKPQSHHETVEISSGSLPEEKKPPPISKEAKEKLHLVTKKPGELPSIPLLLTLKQRESNANQGPRANGRVFSWICSHGKGQSCRNGRI</sequence>
<dbReference type="EMBL" id="JBIMZQ010000049">
    <property type="protein sequence ID" value="KAL3658993.1"/>
    <property type="molecule type" value="Genomic_DNA"/>
</dbReference>
<evidence type="ECO:0000256" key="1">
    <source>
        <dbReference type="SAM" id="MobiDB-lite"/>
    </source>
</evidence>
<proteinExistence type="predicted"/>
<evidence type="ECO:0000313" key="2">
    <source>
        <dbReference type="EMBL" id="KAL3658993.1"/>
    </source>
</evidence>
<gene>
    <name evidence="2" type="ORF">V7S43_015878</name>
</gene>
<dbReference type="AlphaFoldDB" id="A0ABD3EWT0"/>
<keyword evidence="3" id="KW-1185">Reference proteome</keyword>
<name>A0ABD3EWT0_9STRA</name>
<protein>
    <submittedName>
        <fullName evidence="2">Uncharacterized protein</fullName>
    </submittedName>
</protein>
<organism evidence="2 3">
    <name type="scientific">Phytophthora oleae</name>
    <dbReference type="NCBI Taxonomy" id="2107226"/>
    <lineage>
        <taxon>Eukaryota</taxon>
        <taxon>Sar</taxon>
        <taxon>Stramenopiles</taxon>
        <taxon>Oomycota</taxon>
        <taxon>Peronosporomycetes</taxon>
        <taxon>Peronosporales</taxon>
        <taxon>Peronosporaceae</taxon>
        <taxon>Phytophthora</taxon>
    </lineage>
</organism>
<feature type="compositionally biased region" description="Basic and acidic residues" evidence="1">
    <location>
        <begin position="42"/>
        <end position="52"/>
    </location>
</feature>
<accession>A0ABD3EWT0</accession>
<evidence type="ECO:0000313" key="3">
    <source>
        <dbReference type="Proteomes" id="UP001632037"/>
    </source>
</evidence>
<comment type="caution">
    <text evidence="2">The sequence shown here is derived from an EMBL/GenBank/DDBJ whole genome shotgun (WGS) entry which is preliminary data.</text>
</comment>
<feature type="compositionally biased region" description="Acidic residues" evidence="1">
    <location>
        <begin position="10"/>
        <end position="22"/>
    </location>
</feature>
<reference evidence="2 3" key="1">
    <citation type="submission" date="2024-09" db="EMBL/GenBank/DDBJ databases">
        <title>Genome sequencing and assembly of Phytophthora oleae, isolate VK10A, causative agent of rot of olive drupes.</title>
        <authorList>
            <person name="Conti Taguali S."/>
            <person name="Riolo M."/>
            <person name="La Spada F."/>
            <person name="Cacciola S.O."/>
            <person name="Dionisio G."/>
        </authorList>
    </citation>
    <scope>NUCLEOTIDE SEQUENCE [LARGE SCALE GENOMIC DNA]</scope>
    <source>
        <strain evidence="2 3">VK10A</strain>
    </source>
</reference>